<organism evidence="2 3">
    <name type="scientific">Paenibacillus xanthanilyticus</name>
    <dbReference type="NCBI Taxonomy" id="1783531"/>
    <lineage>
        <taxon>Bacteria</taxon>
        <taxon>Bacillati</taxon>
        <taxon>Bacillota</taxon>
        <taxon>Bacilli</taxon>
        <taxon>Bacillales</taxon>
        <taxon>Paenibacillaceae</taxon>
        <taxon>Paenibacillus</taxon>
    </lineage>
</organism>
<protein>
    <submittedName>
        <fullName evidence="2">YitT family protein</fullName>
    </submittedName>
</protein>
<feature type="transmembrane region" description="Helical" evidence="1">
    <location>
        <begin position="76"/>
        <end position="94"/>
    </location>
</feature>
<comment type="caution">
    <text evidence="2">The sequence shown here is derived from an EMBL/GenBank/DDBJ whole genome shotgun (WGS) entry which is preliminary data.</text>
</comment>
<dbReference type="Proteomes" id="UP001595715">
    <property type="component" value="Unassembled WGS sequence"/>
</dbReference>
<feature type="transmembrane region" description="Helical" evidence="1">
    <location>
        <begin position="150"/>
        <end position="169"/>
    </location>
</feature>
<reference evidence="3" key="1">
    <citation type="journal article" date="2019" name="Int. J. Syst. Evol. Microbiol.">
        <title>The Global Catalogue of Microorganisms (GCM) 10K type strain sequencing project: providing services to taxonomists for standard genome sequencing and annotation.</title>
        <authorList>
            <consortium name="The Broad Institute Genomics Platform"/>
            <consortium name="The Broad Institute Genome Sequencing Center for Infectious Disease"/>
            <person name="Wu L."/>
            <person name="Ma J."/>
        </authorList>
    </citation>
    <scope>NUCLEOTIDE SEQUENCE [LARGE SCALE GENOMIC DNA]</scope>
    <source>
        <strain evidence="3">IBRC-M 10987</strain>
    </source>
</reference>
<keyword evidence="1" id="KW-0812">Transmembrane</keyword>
<evidence type="ECO:0000313" key="3">
    <source>
        <dbReference type="Proteomes" id="UP001595715"/>
    </source>
</evidence>
<accession>A0ABV8JZB0</accession>
<feature type="transmembrane region" description="Helical" evidence="1">
    <location>
        <begin position="106"/>
        <end position="129"/>
    </location>
</feature>
<gene>
    <name evidence="2" type="ORF">ACFOZ8_05475</name>
</gene>
<dbReference type="EMBL" id="JBHSAM010000014">
    <property type="protein sequence ID" value="MFC4099106.1"/>
    <property type="molecule type" value="Genomic_DNA"/>
</dbReference>
<keyword evidence="3" id="KW-1185">Reference proteome</keyword>
<name>A0ABV8JZB0_9BACL</name>
<feature type="transmembrane region" description="Helical" evidence="1">
    <location>
        <begin position="48"/>
        <end position="69"/>
    </location>
</feature>
<dbReference type="InterPro" id="IPR038750">
    <property type="entry name" value="YczE/YyaS-like"/>
</dbReference>
<evidence type="ECO:0000256" key="1">
    <source>
        <dbReference type="SAM" id="Phobius"/>
    </source>
</evidence>
<proteinExistence type="predicted"/>
<evidence type="ECO:0000313" key="2">
    <source>
        <dbReference type="EMBL" id="MFC4099106.1"/>
    </source>
</evidence>
<dbReference type="RefSeq" id="WP_377717797.1">
    <property type="nucleotide sequence ID" value="NZ_JBHSAM010000014.1"/>
</dbReference>
<keyword evidence="1" id="KW-1133">Transmembrane helix</keyword>
<keyword evidence="1" id="KW-0472">Membrane</keyword>
<dbReference type="PANTHER" id="PTHR40078:SF1">
    <property type="entry name" value="INTEGRAL MEMBRANE PROTEIN"/>
    <property type="match status" value="1"/>
</dbReference>
<dbReference type="PANTHER" id="PTHR40078">
    <property type="entry name" value="INTEGRAL MEMBRANE PROTEIN-RELATED"/>
    <property type="match status" value="1"/>
</dbReference>
<dbReference type="Pfam" id="PF19700">
    <property type="entry name" value="DUF6198"/>
    <property type="match status" value="1"/>
</dbReference>
<feature type="transmembrane region" description="Helical" evidence="1">
    <location>
        <begin position="175"/>
        <end position="195"/>
    </location>
</feature>
<sequence length="213" mass="22609">MKGLRIRTLLIFVSGLLILTLGIALTIQSGLGASPFDALLVGLADTVGLTVGSWEVLVAILLIGCNALLARQKPEVFGLLTAFITGIGIDLWLYGLGPHLAPALLVSKLACFGLGLLLLGIGTSIYLYAKFAPNPLDRLTLLIQTLTGRSIFAARTLLYLLFLIGAMIVKGPIGIGTLLTVGLGGFILHLFMPLTQRALDRMQPRDQGSAHPR</sequence>